<feature type="region of interest" description="Disordered" evidence="5">
    <location>
        <begin position="338"/>
        <end position="366"/>
    </location>
</feature>
<dbReference type="SUPFAM" id="SSF57903">
    <property type="entry name" value="FYVE/PHD zinc finger"/>
    <property type="match status" value="1"/>
</dbReference>
<evidence type="ECO:0000256" key="2">
    <source>
        <dbReference type="ARBA" id="ARBA00022771"/>
    </source>
</evidence>
<dbReference type="InterPro" id="IPR016197">
    <property type="entry name" value="Chromo-like_dom_sf"/>
</dbReference>
<dbReference type="SUPFAM" id="SSF54160">
    <property type="entry name" value="Chromo domain-like"/>
    <property type="match status" value="1"/>
</dbReference>
<dbReference type="EMBL" id="CAJMWV010000290">
    <property type="protein sequence ID" value="CAE6386071.1"/>
    <property type="molecule type" value="Genomic_DNA"/>
</dbReference>
<keyword evidence="3" id="KW-0862">Zinc</keyword>
<dbReference type="GO" id="GO:0008270">
    <property type="term" value="F:zinc ion binding"/>
    <property type="evidence" value="ECO:0007669"/>
    <property type="project" value="UniProtKB-KW"/>
</dbReference>
<evidence type="ECO:0000259" key="7">
    <source>
        <dbReference type="PROSITE" id="PS50178"/>
    </source>
</evidence>
<dbReference type="Gene3D" id="2.40.50.40">
    <property type="match status" value="1"/>
</dbReference>
<dbReference type="Pfam" id="PF01363">
    <property type="entry name" value="FYVE"/>
    <property type="match status" value="1"/>
</dbReference>
<feature type="domain" description="Chromo" evidence="6">
    <location>
        <begin position="820"/>
        <end position="875"/>
    </location>
</feature>
<feature type="compositionally biased region" description="Basic and acidic residues" evidence="5">
    <location>
        <begin position="338"/>
        <end position="350"/>
    </location>
</feature>
<dbReference type="InterPro" id="IPR019787">
    <property type="entry name" value="Znf_PHD-finger"/>
</dbReference>
<dbReference type="InterPro" id="IPR000953">
    <property type="entry name" value="Chromo/chromo_shadow_dom"/>
</dbReference>
<feature type="region of interest" description="Disordered" evidence="5">
    <location>
        <begin position="609"/>
        <end position="653"/>
    </location>
</feature>
<keyword evidence="2 4" id="KW-0863">Zinc-finger</keyword>
<feature type="compositionally biased region" description="Pro residues" evidence="5">
    <location>
        <begin position="181"/>
        <end position="200"/>
    </location>
</feature>
<evidence type="ECO:0000256" key="3">
    <source>
        <dbReference type="ARBA" id="ARBA00022833"/>
    </source>
</evidence>
<feature type="compositionally biased region" description="Low complexity" evidence="5">
    <location>
        <begin position="219"/>
        <end position="237"/>
    </location>
</feature>
<dbReference type="CDD" id="cd15489">
    <property type="entry name" value="PHD_SF"/>
    <property type="match status" value="1"/>
</dbReference>
<evidence type="ECO:0000256" key="1">
    <source>
        <dbReference type="ARBA" id="ARBA00022723"/>
    </source>
</evidence>
<dbReference type="OrthoDB" id="436852at2759"/>
<keyword evidence="1" id="KW-0479">Metal-binding</keyword>
<dbReference type="Pfam" id="PF00385">
    <property type="entry name" value="Chromo"/>
    <property type="match status" value="1"/>
</dbReference>
<evidence type="ECO:0008006" key="10">
    <source>
        <dbReference type="Google" id="ProtNLM"/>
    </source>
</evidence>
<organism evidence="8 9">
    <name type="scientific">Rhizoctonia solani</name>
    <dbReference type="NCBI Taxonomy" id="456999"/>
    <lineage>
        <taxon>Eukaryota</taxon>
        <taxon>Fungi</taxon>
        <taxon>Dikarya</taxon>
        <taxon>Basidiomycota</taxon>
        <taxon>Agaricomycotina</taxon>
        <taxon>Agaricomycetes</taxon>
        <taxon>Cantharellales</taxon>
        <taxon>Ceratobasidiaceae</taxon>
        <taxon>Rhizoctonia</taxon>
    </lineage>
</organism>
<feature type="compositionally biased region" description="Polar residues" evidence="5">
    <location>
        <begin position="639"/>
        <end position="653"/>
    </location>
</feature>
<evidence type="ECO:0000256" key="5">
    <source>
        <dbReference type="SAM" id="MobiDB-lite"/>
    </source>
</evidence>
<feature type="compositionally biased region" description="Pro residues" evidence="5">
    <location>
        <begin position="208"/>
        <end position="218"/>
    </location>
</feature>
<accession>A0A8H3A3J5</accession>
<evidence type="ECO:0000313" key="8">
    <source>
        <dbReference type="EMBL" id="CAE6386071.1"/>
    </source>
</evidence>
<dbReference type="SMART" id="SM00249">
    <property type="entry name" value="PHD"/>
    <property type="match status" value="1"/>
</dbReference>
<feature type="region of interest" description="Disordered" evidence="5">
    <location>
        <begin position="169"/>
        <end position="258"/>
    </location>
</feature>
<proteinExistence type="predicted"/>
<feature type="compositionally biased region" description="Basic residues" evidence="5">
    <location>
        <begin position="676"/>
        <end position="697"/>
    </location>
</feature>
<feature type="compositionally biased region" description="Low complexity" evidence="5">
    <location>
        <begin position="428"/>
        <end position="448"/>
    </location>
</feature>
<feature type="region of interest" description="Disordered" evidence="5">
    <location>
        <begin position="666"/>
        <end position="727"/>
    </location>
</feature>
<dbReference type="AlphaFoldDB" id="A0A8H3A3J5"/>
<dbReference type="Pfam" id="PF00628">
    <property type="entry name" value="PHD"/>
    <property type="match status" value="1"/>
</dbReference>
<dbReference type="GO" id="GO:0006338">
    <property type="term" value="P:chromatin remodeling"/>
    <property type="evidence" value="ECO:0007669"/>
    <property type="project" value="UniProtKB-ARBA"/>
</dbReference>
<dbReference type="InterPro" id="IPR000306">
    <property type="entry name" value="Znf_FYVE"/>
</dbReference>
<dbReference type="PROSITE" id="PS50013">
    <property type="entry name" value="CHROMO_2"/>
    <property type="match status" value="1"/>
</dbReference>
<gene>
    <name evidence="8" type="ORF">RDB_LOCUS5634</name>
</gene>
<dbReference type="CDD" id="cd00065">
    <property type="entry name" value="FYVE_like_SF"/>
    <property type="match status" value="1"/>
</dbReference>
<sequence>MDSIRGLPLLSGPPPHSEDSEYCRKCNKEFNRLFNKGKRCNHCGYQYCSSCCNHSALMPRIGVYNGFDPVDVCSYCIEVLKVTAMGRASLRAMPLAHLKAYLSAYGLRGPSHAVEKEDYVRAVLDARQSNGCLPRANEDYYRRHSIPQPTGERPKGFLARMAESFSDFVDSLPQPDLSNHAPPPPPVPPRHTAPRPPPRATPSRSQAPPAPPPRPQATPGPSSSRPTPQQPQSNPPHQYDPPPPPPSQKPTPQAPPIDELLAMKSEDISALSIGVLKATLQHHHVRIPQDALEKRDLVDRVVTLVEDARAEKEREARARAAEEEAELEAQRQALEEIERKKKAAAQKDDIGASEGQASQNEAPAGVPKATAHAAAKLERDGLCVICQDEDANIAIVDCGQHEYRPLQLAPPLGPNQLIQPLIQQPSSGTQQQLQVIQPGPTQPSSQPSEYGQNASAHFAGIAYPLPSPFDWVVSTMTSLLHSQHATVLAKLNEASEQQLDLATKVQTLQQSTNALQQTVNVILENMQQVSGKVAKLGTDMSSRDATLAERLNTLDDAIDAWPIDVRLATGAAPVGELQTPPGSEADTRTQLPVIHDQSVAQAVFQDIPEQDQQPQSPDKLVQGEGPLDGHGLIQPELDGNSSPALQTSPGPLSIQQDTIAPVALTQSITGPLKTSSRGRKNTGTSKTRRSNRQSKKRERNDGTMEIPVSKKRAKTVPKREARVSGKTPRKSILPQFNWNSIPIQDEELEQLIFCDKCDQAYHWGCVNILPEDPILQVDTTWLCPPCEFEDQHGLILGRTHDPDAKCRPDCPVQDHAEDMFAIDSIIGRFPHSADPSGTTMQYLVKWEDYPVQRSTWTPENEIGQAAHALIRDFEKAASDEDLDVSDKSQLVLLQEAKDGGWGYYTFPS</sequence>
<dbReference type="Gene3D" id="3.30.40.10">
    <property type="entry name" value="Zinc/RING finger domain, C3HC4 (zinc finger)"/>
    <property type="match status" value="2"/>
</dbReference>
<dbReference type="InterPro" id="IPR011011">
    <property type="entry name" value="Znf_FYVE_PHD"/>
</dbReference>
<dbReference type="InterPro" id="IPR001965">
    <property type="entry name" value="Znf_PHD"/>
</dbReference>
<evidence type="ECO:0000313" key="9">
    <source>
        <dbReference type="Proteomes" id="UP000663831"/>
    </source>
</evidence>
<name>A0A8H3A3J5_9AGAM</name>
<dbReference type="Proteomes" id="UP000663831">
    <property type="component" value="Unassembled WGS sequence"/>
</dbReference>
<feature type="compositionally biased region" description="Pro residues" evidence="5">
    <location>
        <begin position="238"/>
        <end position="255"/>
    </location>
</feature>
<dbReference type="InterPro" id="IPR017455">
    <property type="entry name" value="Znf_FYVE-rel"/>
</dbReference>
<feature type="region of interest" description="Disordered" evidence="5">
    <location>
        <begin position="428"/>
        <end position="452"/>
    </location>
</feature>
<dbReference type="InterPro" id="IPR013083">
    <property type="entry name" value="Znf_RING/FYVE/PHD"/>
</dbReference>
<reference evidence="8" key="1">
    <citation type="submission" date="2021-01" db="EMBL/GenBank/DDBJ databases">
        <authorList>
            <person name="Kaushik A."/>
        </authorList>
    </citation>
    <scope>NUCLEOTIDE SEQUENCE</scope>
    <source>
        <strain evidence="8">AG3-1AP</strain>
    </source>
</reference>
<evidence type="ECO:0000259" key="6">
    <source>
        <dbReference type="PROSITE" id="PS50013"/>
    </source>
</evidence>
<feature type="compositionally biased region" description="Polar residues" evidence="5">
    <location>
        <begin position="666"/>
        <end position="675"/>
    </location>
</feature>
<dbReference type="PROSITE" id="PS50178">
    <property type="entry name" value="ZF_FYVE"/>
    <property type="match status" value="1"/>
</dbReference>
<dbReference type="SMART" id="SM00064">
    <property type="entry name" value="FYVE"/>
    <property type="match status" value="1"/>
</dbReference>
<dbReference type="InterPro" id="IPR023780">
    <property type="entry name" value="Chromo_domain"/>
</dbReference>
<evidence type="ECO:0000256" key="4">
    <source>
        <dbReference type="PROSITE-ProRule" id="PRU00091"/>
    </source>
</evidence>
<protein>
    <recommendedName>
        <fullName evidence="10">FYVE-type domain-containing protein</fullName>
    </recommendedName>
</protein>
<feature type="domain" description="FYVE-type" evidence="7">
    <location>
        <begin position="17"/>
        <end position="81"/>
    </location>
</feature>
<comment type="caution">
    <text evidence="8">The sequence shown here is derived from an EMBL/GenBank/DDBJ whole genome shotgun (WGS) entry which is preliminary data.</text>
</comment>